<dbReference type="SUPFAM" id="SSF53335">
    <property type="entry name" value="S-adenosyl-L-methionine-dependent methyltransferases"/>
    <property type="match status" value="1"/>
</dbReference>
<dbReference type="GO" id="GO:0008757">
    <property type="term" value="F:S-adenosylmethionine-dependent methyltransferase activity"/>
    <property type="evidence" value="ECO:0007669"/>
    <property type="project" value="InterPro"/>
</dbReference>
<gene>
    <name evidence="3" type="ORF">C5F44_01340</name>
</gene>
<feature type="region of interest" description="Disordered" evidence="1">
    <location>
        <begin position="1"/>
        <end position="20"/>
    </location>
</feature>
<dbReference type="InterPro" id="IPR029063">
    <property type="entry name" value="SAM-dependent_MTases_sf"/>
</dbReference>
<evidence type="ECO:0000256" key="1">
    <source>
        <dbReference type="SAM" id="MobiDB-lite"/>
    </source>
</evidence>
<sequence length="282" mass="31061">MPRQMPWQHPRPDNEKTWHATRQPPVAWAPTMAIGRERATSLGASGWRGRDVPPSCRCHPGMVWWSPHRTTGETMSLDGYDLEEAYEIHGPQEAREMYGAWAETYDESFGRAWGYIAPREIATILRAEIDPRAAILDIGAGTGLVAEHLRGLTVDAIDITPEMLDVARPKGLYRSLRLGDLTQPLDIPDSSYDAIVSCGTFTHGHVGPECLPELLRITRPGAVFACGTIGPVLDGAGFGSALARLVAAGRITPVVWRDIPIYEGAEHPHKDDRGLVMVFRKL</sequence>
<proteinExistence type="predicted"/>
<reference evidence="3 4" key="1">
    <citation type="submission" date="2018-03" db="EMBL/GenBank/DDBJ databases">
        <title>Rhodobacter blasticus.</title>
        <authorList>
            <person name="Meyer T.E."/>
            <person name="Miller S."/>
            <person name="Lodha T."/>
            <person name="Gandham S."/>
            <person name="Chintalapati S."/>
            <person name="Chintalapati V.R."/>
        </authorList>
    </citation>
    <scope>NUCLEOTIDE SEQUENCE [LARGE SCALE GENOMIC DNA]</scope>
    <source>
        <strain evidence="3 4">DSM 2131</strain>
    </source>
</reference>
<evidence type="ECO:0000313" key="4">
    <source>
        <dbReference type="Proteomes" id="UP000241362"/>
    </source>
</evidence>
<accession>A0A2T4JFK9</accession>
<dbReference type="EMBL" id="PZKE01000001">
    <property type="protein sequence ID" value="PTE16676.1"/>
    <property type="molecule type" value="Genomic_DNA"/>
</dbReference>
<name>A0A2T4JFK9_FUSBL</name>
<dbReference type="PANTHER" id="PTHR43591">
    <property type="entry name" value="METHYLTRANSFERASE"/>
    <property type="match status" value="1"/>
</dbReference>
<evidence type="ECO:0000259" key="2">
    <source>
        <dbReference type="Pfam" id="PF08241"/>
    </source>
</evidence>
<organism evidence="3 4">
    <name type="scientific">Fuscovulum blasticum DSM 2131</name>
    <dbReference type="NCBI Taxonomy" id="1188250"/>
    <lineage>
        <taxon>Bacteria</taxon>
        <taxon>Pseudomonadati</taxon>
        <taxon>Pseudomonadota</taxon>
        <taxon>Alphaproteobacteria</taxon>
        <taxon>Rhodobacterales</taxon>
        <taxon>Paracoccaceae</taxon>
        <taxon>Pseudogemmobacter</taxon>
    </lineage>
</organism>
<dbReference type="Gene3D" id="3.40.50.150">
    <property type="entry name" value="Vaccinia Virus protein VP39"/>
    <property type="match status" value="1"/>
</dbReference>
<keyword evidence="4" id="KW-1185">Reference proteome</keyword>
<protein>
    <recommendedName>
        <fullName evidence="2">Methyltransferase type 11 domain-containing protein</fullName>
    </recommendedName>
</protein>
<evidence type="ECO:0000313" key="3">
    <source>
        <dbReference type="EMBL" id="PTE16676.1"/>
    </source>
</evidence>
<dbReference type="AlphaFoldDB" id="A0A2T4JFK9"/>
<comment type="caution">
    <text evidence="3">The sequence shown here is derived from an EMBL/GenBank/DDBJ whole genome shotgun (WGS) entry which is preliminary data.</text>
</comment>
<dbReference type="Pfam" id="PF08241">
    <property type="entry name" value="Methyltransf_11"/>
    <property type="match status" value="1"/>
</dbReference>
<dbReference type="Proteomes" id="UP000241362">
    <property type="component" value="Unassembled WGS sequence"/>
</dbReference>
<dbReference type="PANTHER" id="PTHR43591:SF110">
    <property type="entry name" value="RHODANESE DOMAIN-CONTAINING PROTEIN"/>
    <property type="match status" value="1"/>
</dbReference>
<feature type="domain" description="Methyltransferase type 11" evidence="2">
    <location>
        <begin position="136"/>
        <end position="226"/>
    </location>
</feature>
<dbReference type="CDD" id="cd02440">
    <property type="entry name" value="AdoMet_MTases"/>
    <property type="match status" value="1"/>
</dbReference>
<dbReference type="InterPro" id="IPR013216">
    <property type="entry name" value="Methyltransf_11"/>
</dbReference>